<evidence type="ECO:0000313" key="2">
    <source>
        <dbReference type="Proteomes" id="UP000676967"/>
    </source>
</evidence>
<evidence type="ECO:0000313" key="1">
    <source>
        <dbReference type="EMBL" id="BCJ48095.1"/>
    </source>
</evidence>
<reference evidence="1 2" key="1">
    <citation type="submission" date="2020-08" db="EMBL/GenBank/DDBJ databases">
        <title>Whole genome shotgun sequence of Actinoplanes ianthinogenes NBRC 13996.</title>
        <authorList>
            <person name="Komaki H."/>
            <person name="Tamura T."/>
        </authorList>
    </citation>
    <scope>NUCLEOTIDE SEQUENCE [LARGE SCALE GENOMIC DNA]</scope>
    <source>
        <strain evidence="1 2">NBRC 13996</strain>
    </source>
</reference>
<accession>A0ABM7M8X4</accession>
<name>A0ABM7M8X4_9ACTN</name>
<keyword evidence="2" id="KW-1185">Reference proteome</keyword>
<dbReference type="RefSeq" id="WP_189330420.1">
    <property type="nucleotide sequence ID" value="NZ_AP023356.1"/>
</dbReference>
<organism evidence="1 2">
    <name type="scientific">Actinoplanes ianthinogenes</name>
    <dbReference type="NCBI Taxonomy" id="122358"/>
    <lineage>
        <taxon>Bacteria</taxon>
        <taxon>Bacillati</taxon>
        <taxon>Actinomycetota</taxon>
        <taxon>Actinomycetes</taxon>
        <taxon>Micromonosporales</taxon>
        <taxon>Micromonosporaceae</taxon>
        <taxon>Actinoplanes</taxon>
    </lineage>
</organism>
<dbReference type="Proteomes" id="UP000676967">
    <property type="component" value="Chromosome"/>
</dbReference>
<proteinExistence type="predicted"/>
<protein>
    <submittedName>
        <fullName evidence="1">Uncharacterized protein</fullName>
    </submittedName>
</protein>
<gene>
    <name evidence="1" type="ORF">Aiant_87520</name>
</gene>
<dbReference type="EMBL" id="AP023356">
    <property type="protein sequence ID" value="BCJ48095.1"/>
    <property type="molecule type" value="Genomic_DNA"/>
</dbReference>
<sequence length="199" mass="22210">MSRRDIRLDREVAALLAARAFTEIWFLAGRARRRSDGSSPDEDVDRIRFLADLCHNLPGIARPRSWRPSRLGAPASSREQAMAQRPMGWTWQTTGPDGQAWMLRHIEQAGLAWTPPPPLPARRKGPSAMTLQQQVSVLLRRWPVRTPAGRQRLPAEAHVLKALDTAAVRAAAPARAAVTLWFDRTTPPRPRHGSTPAHP</sequence>